<comment type="similarity">
    <text evidence="8">Belongs to the binding-protein-dependent transport system permease family.</text>
</comment>
<dbReference type="PANTHER" id="PTHR43357">
    <property type="entry name" value="INNER MEMBRANE ABC TRANSPORTER PERMEASE PROTEIN YDCV"/>
    <property type="match status" value="1"/>
</dbReference>
<evidence type="ECO:0000256" key="2">
    <source>
        <dbReference type="ARBA" id="ARBA00022448"/>
    </source>
</evidence>
<feature type="transmembrane region" description="Helical" evidence="8">
    <location>
        <begin position="234"/>
        <end position="253"/>
    </location>
</feature>
<name>S0G5W3_9BACT</name>
<comment type="subcellular location">
    <subcellularLocation>
        <location evidence="1">Cell inner membrane</location>
        <topology evidence="1">Multi-pass membrane protein</topology>
    </subcellularLocation>
    <subcellularLocation>
        <location evidence="8">Cell membrane</location>
        <topology evidence="8">Multi-pass membrane protein</topology>
    </subcellularLocation>
</comment>
<dbReference type="CDD" id="cd06261">
    <property type="entry name" value="TM_PBP2"/>
    <property type="match status" value="1"/>
</dbReference>
<protein>
    <submittedName>
        <fullName evidence="10">Binding-protein-dependent transport system inner membrane component</fullName>
    </submittedName>
</protein>
<dbReference type="RefSeq" id="WP_006964064.1">
    <property type="nucleotide sequence ID" value="NZ_APJX01000001.1"/>
</dbReference>
<evidence type="ECO:0000256" key="8">
    <source>
        <dbReference type="RuleBase" id="RU363032"/>
    </source>
</evidence>
<evidence type="ECO:0000313" key="10">
    <source>
        <dbReference type="EMBL" id="EMS81349.1"/>
    </source>
</evidence>
<feature type="transmembrane region" description="Helical" evidence="8">
    <location>
        <begin position="133"/>
        <end position="156"/>
    </location>
</feature>
<dbReference type="PATRIC" id="fig|1286635.3.peg.517"/>
<keyword evidence="5 8" id="KW-0812">Transmembrane</keyword>
<keyword evidence="2 8" id="KW-0813">Transport</keyword>
<keyword evidence="4" id="KW-0997">Cell inner membrane</keyword>
<dbReference type="PANTHER" id="PTHR43357:SF4">
    <property type="entry name" value="INNER MEMBRANE ABC TRANSPORTER PERMEASE PROTEIN YDCV"/>
    <property type="match status" value="1"/>
</dbReference>
<proteinExistence type="inferred from homology"/>
<organism evidence="10 11">
    <name type="scientific">Desulfotignum phosphitoxidans DSM 13687</name>
    <dbReference type="NCBI Taxonomy" id="1286635"/>
    <lineage>
        <taxon>Bacteria</taxon>
        <taxon>Pseudomonadati</taxon>
        <taxon>Thermodesulfobacteriota</taxon>
        <taxon>Desulfobacteria</taxon>
        <taxon>Desulfobacterales</taxon>
        <taxon>Desulfobacteraceae</taxon>
        <taxon>Desulfotignum</taxon>
    </lineage>
</organism>
<dbReference type="Gene3D" id="1.10.3720.10">
    <property type="entry name" value="MetI-like"/>
    <property type="match status" value="1"/>
</dbReference>
<evidence type="ECO:0000259" key="9">
    <source>
        <dbReference type="PROSITE" id="PS50928"/>
    </source>
</evidence>
<keyword evidence="7 8" id="KW-0472">Membrane</keyword>
<dbReference type="EMBL" id="APJX01000001">
    <property type="protein sequence ID" value="EMS81349.1"/>
    <property type="molecule type" value="Genomic_DNA"/>
</dbReference>
<dbReference type="GO" id="GO:0005886">
    <property type="term" value="C:plasma membrane"/>
    <property type="evidence" value="ECO:0007669"/>
    <property type="project" value="UniProtKB-SubCell"/>
</dbReference>
<gene>
    <name evidence="10" type="ORF">Dpo_1c04900</name>
</gene>
<dbReference type="Pfam" id="PF00528">
    <property type="entry name" value="BPD_transp_1"/>
    <property type="match status" value="1"/>
</dbReference>
<dbReference type="InterPro" id="IPR000515">
    <property type="entry name" value="MetI-like"/>
</dbReference>
<feature type="transmembrane region" description="Helical" evidence="8">
    <location>
        <begin position="12"/>
        <end position="36"/>
    </location>
</feature>
<dbReference type="SUPFAM" id="SSF161098">
    <property type="entry name" value="MetI-like"/>
    <property type="match status" value="1"/>
</dbReference>
<reference evidence="10 11" key="1">
    <citation type="journal article" date="2013" name="Genome Announc.">
        <title>Draft Genome Sequence of Desulfotignum phosphitoxidans DSM 13687 Strain FiPS-3.</title>
        <authorList>
            <person name="Poehlein A."/>
            <person name="Daniel R."/>
            <person name="Simeonova D.D."/>
        </authorList>
    </citation>
    <scope>NUCLEOTIDE SEQUENCE [LARGE SCALE GENOMIC DNA]</scope>
    <source>
        <strain evidence="10 11">DSM 13687</strain>
    </source>
</reference>
<sequence>MKKTGPIPHVLTLLVLAILFALPAGILVLVGLAPGWRFPDLWPKRFSFTGIEFLITHRDQILTALASSFFYSLATVFVTLVMCLTPAAAFARQRFAGKRLLEALLLTPALVPPMTFAMGLHVVFIRLSLADTVAGVILILALFTYPYMFRALVAGFQTLGEQYRTCAKNLGAGPVAIFWQVELPLLVPAMIAGGSVVFLVAFSEYFLVFLMGGGTVPSFTGFLMPLLASSNRSLAAILTLIFLLLPILLFFVIDGSLMRTYRKKGMA</sequence>
<evidence type="ECO:0000256" key="1">
    <source>
        <dbReference type="ARBA" id="ARBA00004429"/>
    </source>
</evidence>
<comment type="caution">
    <text evidence="10">The sequence shown here is derived from an EMBL/GenBank/DDBJ whole genome shotgun (WGS) entry which is preliminary data.</text>
</comment>
<feature type="transmembrane region" description="Helical" evidence="8">
    <location>
        <begin position="177"/>
        <end position="200"/>
    </location>
</feature>
<dbReference type="Proteomes" id="UP000014216">
    <property type="component" value="Unassembled WGS sequence"/>
</dbReference>
<feature type="transmembrane region" description="Helical" evidence="8">
    <location>
        <begin position="103"/>
        <end position="127"/>
    </location>
</feature>
<feature type="transmembrane region" description="Helical" evidence="8">
    <location>
        <begin position="206"/>
        <end position="227"/>
    </location>
</feature>
<keyword evidence="6 8" id="KW-1133">Transmembrane helix</keyword>
<dbReference type="GO" id="GO:0055085">
    <property type="term" value="P:transmembrane transport"/>
    <property type="evidence" value="ECO:0007669"/>
    <property type="project" value="InterPro"/>
</dbReference>
<feature type="domain" description="ABC transmembrane type-1" evidence="9">
    <location>
        <begin position="65"/>
        <end position="253"/>
    </location>
</feature>
<dbReference type="InterPro" id="IPR035906">
    <property type="entry name" value="MetI-like_sf"/>
</dbReference>
<evidence type="ECO:0000313" key="11">
    <source>
        <dbReference type="Proteomes" id="UP000014216"/>
    </source>
</evidence>
<evidence type="ECO:0000256" key="6">
    <source>
        <dbReference type="ARBA" id="ARBA00022989"/>
    </source>
</evidence>
<evidence type="ECO:0000256" key="5">
    <source>
        <dbReference type="ARBA" id="ARBA00022692"/>
    </source>
</evidence>
<accession>S0G5W3</accession>
<evidence type="ECO:0000256" key="4">
    <source>
        <dbReference type="ARBA" id="ARBA00022519"/>
    </source>
</evidence>
<dbReference type="AlphaFoldDB" id="S0G5W3"/>
<keyword evidence="3" id="KW-1003">Cell membrane</keyword>
<evidence type="ECO:0000256" key="3">
    <source>
        <dbReference type="ARBA" id="ARBA00022475"/>
    </source>
</evidence>
<feature type="transmembrane region" description="Helical" evidence="8">
    <location>
        <begin position="69"/>
        <end position="91"/>
    </location>
</feature>
<keyword evidence="11" id="KW-1185">Reference proteome</keyword>
<evidence type="ECO:0000256" key="7">
    <source>
        <dbReference type="ARBA" id="ARBA00023136"/>
    </source>
</evidence>
<dbReference type="PROSITE" id="PS50928">
    <property type="entry name" value="ABC_TM1"/>
    <property type="match status" value="1"/>
</dbReference>